<evidence type="ECO:0000256" key="1">
    <source>
        <dbReference type="ARBA" id="ARBA00004712"/>
    </source>
</evidence>
<dbReference type="CDD" id="cd01335">
    <property type="entry name" value="Radical_SAM"/>
    <property type="match status" value="1"/>
</dbReference>
<feature type="binding site" evidence="10">
    <location>
        <position position="30"/>
    </location>
    <ligand>
        <name>[4Fe-4S] cluster</name>
        <dbReference type="ChEBI" id="CHEBI:49883"/>
        <note>4Fe-4S-S-AdoMet</note>
    </ligand>
</feature>
<dbReference type="AlphaFoldDB" id="A0A8K1ZY26"/>
<dbReference type="InterPro" id="IPR006638">
    <property type="entry name" value="Elp3/MiaA/NifB-like_rSAM"/>
</dbReference>
<keyword evidence="6 10" id="KW-0408">Iron</keyword>
<reference evidence="12" key="1">
    <citation type="submission" date="2019-12" db="EMBL/GenBank/DDBJ databases">
        <title>High-Quality draft genome sequences of three cyanobacteria isolated from the limestone walls of the Old Cathedral of Coimbra.</title>
        <authorList>
            <person name="Tiago I."/>
            <person name="Soares F."/>
            <person name="Portugal A."/>
        </authorList>
    </citation>
    <scope>NUCLEOTIDE SEQUENCE [LARGE SCALE GENOMIC DNA]</scope>
    <source>
        <strain evidence="12">C</strain>
    </source>
</reference>
<evidence type="ECO:0000256" key="4">
    <source>
        <dbReference type="ARBA" id="ARBA00022691"/>
    </source>
</evidence>
<dbReference type="SFLD" id="SFLDG01064">
    <property type="entry name" value="F420__menaquinone_cofactor_bio"/>
    <property type="match status" value="1"/>
</dbReference>
<keyword evidence="13" id="KW-1185">Reference proteome</keyword>
<dbReference type="SFLD" id="SFLDF00294">
    <property type="entry name" value="7_8-didemethyl-8-hydroxy-5-dea"/>
    <property type="match status" value="1"/>
</dbReference>
<dbReference type="EMBL" id="WVIC01000009">
    <property type="protein sequence ID" value="NCJ06116.1"/>
    <property type="molecule type" value="Genomic_DNA"/>
</dbReference>
<comment type="pathway">
    <text evidence="1 10">Cofactor biosynthesis; coenzyme F0 biosynthesis.</text>
</comment>
<dbReference type="SFLD" id="SFLDG01388">
    <property type="entry name" value="7_8-didemethyl-8-hydroxy-5-dea"/>
    <property type="match status" value="1"/>
</dbReference>
<evidence type="ECO:0000256" key="10">
    <source>
        <dbReference type="HAMAP-Rule" id="MF_01611"/>
    </source>
</evidence>
<feature type="binding site" evidence="10">
    <location>
        <position position="23"/>
    </location>
    <ligand>
        <name>[4Fe-4S] cluster</name>
        <dbReference type="ChEBI" id="CHEBI:49883"/>
        <note>4Fe-4S-S-AdoMet</note>
    </ligand>
</feature>
<dbReference type="InterPro" id="IPR019939">
    <property type="entry name" value="CofG_family"/>
</dbReference>
<comment type="caution">
    <text evidence="12">The sequence shown here is derived from an EMBL/GenBank/DDBJ whole genome shotgun (WGS) entry which is preliminary data.</text>
</comment>
<dbReference type="GO" id="GO:0016765">
    <property type="term" value="F:transferase activity, transferring alkyl or aryl (other than methyl) groups"/>
    <property type="evidence" value="ECO:0007669"/>
    <property type="project" value="InterPro"/>
</dbReference>
<dbReference type="GO" id="GO:0044689">
    <property type="term" value="F:7,8-didemethyl-8-hydroxy-5-deazariboflavin synthase activity"/>
    <property type="evidence" value="ECO:0007669"/>
    <property type="project" value="UniProtKB-EC"/>
</dbReference>
<dbReference type="NCBIfam" id="TIGR03550">
    <property type="entry name" value="F420_cofG"/>
    <property type="match status" value="1"/>
</dbReference>
<feature type="binding site" evidence="10">
    <location>
        <position position="27"/>
    </location>
    <ligand>
        <name>[4Fe-4S] cluster</name>
        <dbReference type="ChEBI" id="CHEBI:49883"/>
        <note>4Fe-4S-S-AdoMet</note>
    </ligand>
</feature>
<name>A0A8K1ZY26_9CYAN</name>
<dbReference type="Proteomes" id="UP000607397">
    <property type="component" value="Unassembled WGS sequence"/>
</dbReference>
<keyword evidence="8 10" id="KW-0456">Lyase</keyword>
<evidence type="ECO:0000256" key="5">
    <source>
        <dbReference type="ARBA" id="ARBA00022723"/>
    </source>
</evidence>
<evidence type="ECO:0000259" key="11">
    <source>
        <dbReference type="PROSITE" id="PS51918"/>
    </source>
</evidence>
<dbReference type="RefSeq" id="WP_161824593.1">
    <property type="nucleotide sequence ID" value="NZ_WVIC01000009.1"/>
</dbReference>
<dbReference type="Pfam" id="PF04055">
    <property type="entry name" value="Radical_SAM"/>
    <property type="match status" value="1"/>
</dbReference>
<comment type="function">
    <text evidence="10">Catalyzes the radical-mediated synthesis of 7,8-didemethyl-8-hydroxy-5-deazariboflavin (FO) from 5-amino-5-(4-hydroxybenzyl)-6-(D-ribitylimino)-5,6-dihydrouracil.</text>
</comment>
<dbReference type="UniPathway" id="UPA00072"/>
<dbReference type="EC" id="4.3.1.32" evidence="2 10"/>
<proteinExistence type="inferred from homology"/>
<evidence type="ECO:0000256" key="8">
    <source>
        <dbReference type="ARBA" id="ARBA00023239"/>
    </source>
</evidence>
<dbReference type="InterPro" id="IPR013785">
    <property type="entry name" value="Aldolase_TIM"/>
</dbReference>
<dbReference type="NCBIfam" id="NF004884">
    <property type="entry name" value="PRK06245.1"/>
    <property type="match status" value="1"/>
</dbReference>
<evidence type="ECO:0000256" key="2">
    <source>
        <dbReference type="ARBA" id="ARBA00012126"/>
    </source>
</evidence>
<dbReference type="HAMAP" id="MF_01611">
    <property type="entry name" value="FO_synth_sub1"/>
    <property type="match status" value="1"/>
</dbReference>
<dbReference type="InterPro" id="IPR034405">
    <property type="entry name" value="F420"/>
</dbReference>
<evidence type="ECO:0000313" key="13">
    <source>
        <dbReference type="Proteomes" id="UP000607397"/>
    </source>
</evidence>
<dbReference type="InterPro" id="IPR007197">
    <property type="entry name" value="rSAM"/>
</dbReference>
<protein>
    <recommendedName>
        <fullName evidence="2 10">7,8-didemethyl-8-hydroxy-5-deazariboflavin synthase</fullName>
        <ecNumber evidence="2 10">4.3.1.32</ecNumber>
    </recommendedName>
    <alternativeName>
        <fullName evidence="10">FO synthase subunit 1</fullName>
    </alternativeName>
</protein>
<keyword evidence="4 10" id="KW-0949">S-adenosyl-L-methionine</keyword>
<keyword evidence="7 10" id="KW-0411">Iron-sulfur</keyword>
<dbReference type="PANTHER" id="PTHR43076">
    <property type="entry name" value="FO SYNTHASE (COFH)"/>
    <property type="match status" value="1"/>
</dbReference>
<dbReference type="GO" id="GO:0005506">
    <property type="term" value="F:iron ion binding"/>
    <property type="evidence" value="ECO:0007669"/>
    <property type="project" value="UniProtKB-UniRule"/>
</dbReference>
<keyword evidence="3 10" id="KW-0004">4Fe-4S</keyword>
<evidence type="ECO:0000256" key="7">
    <source>
        <dbReference type="ARBA" id="ARBA00023014"/>
    </source>
</evidence>
<dbReference type="GO" id="GO:0051539">
    <property type="term" value="F:4 iron, 4 sulfur cluster binding"/>
    <property type="evidence" value="ECO:0007669"/>
    <property type="project" value="UniProtKB-KW"/>
</dbReference>
<dbReference type="PANTHER" id="PTHR43076:SF15">
    <property type="entry name" value="7,8-DIDEMETHYL-8-HYDROXY-5-DEAZARIBOFLAVIN SYNTHASE"/>
    <property type="match status" value="1"/>
</dbReference>
<evidence type="ECO:0000256" key="3">
    <source>
        <dbReference type="ARBA" id="ARBA00022485"/>
    </source>
</evidence>
<dbReference type="Gene3D" id="3.20.20.70">
    <property type="entry name" value="Aldolase class I"/>
    <property type="match status" value="1"/>
</dbReference>
<comment type="cofactor">
    <cofactor evidence="10">
        <name>[4Fe-4S] cluster</name>
        <dbReference type="ChEBI" id="CHEBI:49883"/>
    </cofactor>
    <text evidence="10">Binds 1 [4Fe-4S] cluster. The cluster is coordinated with 3 cysteines and an exchangeable S-adenosyl-L-methionine.</text>
</comment>
<accession>A0A8K1ZY26</accession>
<comment type="similarity">
    <text evidence="10">Belongs to the radical SAM superfamily. CofG family.</text>
</comment>
<evidence type="ECO:0000313" key="12">
    <source>
        <dbReference type="EMBL" id="NCJ06116.1"/>
    </source>
</evidence>
<evidence type="ECO:0000256" key="9">
    <source>
        <dbReference type="ARBA" id="ARBA00048974"/>
    </source>
</evidence>
<gene>
    <name evidence="10 12" type="primary">cofG</name>
    <name evidence="12" type="ORF">GS597_06215</name>
</gene>
<sequence>MADAQGNLVTYSPALTLVPTYECFNRCTYCNFRQDPGQDTWLGLDAAATQLAAVQAQGSHEEPGVVEILLLSGEVHPQSPRRQAWVQHLYDLAALALRLGFLPHTNAGPLSLEEWKFLKAVNVSMGLMLEQVTPKLLEQVHRHAPSKVPRLRLQQMHWAGELGIPFTTGLLLGLGETELDWRDTLMAIAQSHQQWGHIQEVIVQPYQPGHQDRLQGQSVTPEQMIGAVSLARDILPQDITIQIPPNLMSPELLLACLEAGARDLGGIGPRDHVNPDYPFQRLWVLQDLLRQVGWQLQPRLPVYARFVPGLPRHLQEAIGRWQVSLTSA</sequence>
<comment type="catalytic activity">
    <reaction evidence="9 10">
        <text>5-amino-5-(4-hydroxybenzyl)-6-(D-ribitylimino)-5,6-dihydrouracil + S-adenosyl-L-methionine = 7,8-didemethyl-8-hydroxy-5-deazariboflavin + 5'-deoxyadenosine + L-methionine + NH4(+) + H(+)</text>
        <dbReference type="Rhea" id="RHEA:55204"/>
        <dbReference type="ChEBI" id="CHEBI:15378"/>
        <dbReference type="ChEBI" id="CHEBI:17319"/>
        <dbReference type="ChEBI" id="CHEBI:28938"/>
        <dbReference type="ChEBI" id="CHEBI:57844"/>
        <dbReference type="ChEBI" id="CHEBI:59789"/>
        <dbReference type="ChEBI" id="CHEBI:59904"/>
        <dbReference type="ChEBI" id="CHEBI:85936"/>
        <dbReference type="EC" id="4.3.1.32"/>
    </reaction>
</comment>
<dbReference type="SUPFAM" id="SSF102114">
    <property type="entry name" value="Radical SAM enzymes"/>
    <property type="match status" value="1"/>
</dbReference>
<comment type="subunit">
    <text evidence="10">The FO synthase complex consists of two subunits, CofG and CofH.</text>
</comment>
<dbReference type="PROSITE" id="PS51918">
    <property type="entry name" value="RADICAL_SAM"/>
    <property type="match status" value="1"/>
</dbReference>
<evidence type="ECO:0000256" key="6">
    <source>
        <dbReference type="ARBA" id="ARBA00023004"/>
    </source>
</evidence>
<keyword evidence="5 10" id="KW-0479">Metal-binding</keyword>
<dbReference type="SFLD" id="SFLDS00029">
    <property type="entry name" value="Radical_SAM"/>
    <property type="match status" value="1"/>
</dbReference>
<dbReference type="SMART" id="SM00729">
    <property type="entry name" value="Elp3"/>
    <property type="match status" value="1"/>
</dbReference>
<organism evidence="12 13">
    <name type="scientific">Petrachloros mirabilis ULC683</name>
    <dbReference type="NCBI Taxonomy" id="2781853"/>
    <lineage>
        <taxon>Bacteria</taxon>
        <taxon>Bacillati</taxon>
        <taxon>Cyanobacteriota</taxon>
        <taxon>Cyanophyceae</taxon>
        <taxon>Synechococcales</taxon>
        <taxon>Petrachlorosaceae</taxon>
        <taxon>Petrachloros</taxon>
        <taxon>Petrachloros mirabilis</taxon>
    </lineage>
</organism>
<feature type="domain" description="Radical SAM core" evidence="11">
    <location>
        <begin position="9"/>
        <end position="246"/>
    </location>
</feature>
<dbReference type="InterPro" id="IPR058240">
    <property type="entry name" value="rSAM_sf"/>
</dbReference>